<sequence length="478" mass="49085">MYFFTALSVLALISNSVLAATPPLIEKDTGSKWALPWAEKQAYKHAYPPSYSYAARPSLLSTASSVFSQTGGAPFPTATGLVSGTGMLGTGTGTAYSSTSSATSSYTFACPNDTLIVNYITVTASVTSTSFVLFTATGGTSGFPSSSANSTGIYTLSPWNTTATSKPTVYLNVTTTYSGSLSSSTASCINETTSSALNATSSVLLNTTSSTLIVTSSAYTNTSSPVPTSIPTSNSSTVLNSTLSTAVVTSTSTIFTNTSGALPTSTPCSNSTPATNGTSSVYSTSSVPTSTALNSTTSPASTTSISSISTSLDSTTSFNISTTQTYTSTHSIEIFTVSTSTFTVTTAPTPITINTGTDLHPATSYTPTTVVTSQATGTPNPKALHCGLHGLPVGDYFLAEFVEEKADVAVTLEGCYQFCVGVYGIDMGCESYSFFPEVGTGAPRCDLYGGSVAQSLDSINDYVPNVWYDLGCGNPLLI</sequence>
<organism evidence="3 4">
    <name type="scientific">Coleophoma crateriformis</name>
    <dbReference type="NCBI Taxonomy" id="565419"/>
    <lineage>
        <taxon>Eukaryota</taxon>
        <taxon>Fungi</taxon>
        <taxon>Dikarya</taxon>
        <taxon>Ascomycota</taxon>
        <taxon>Pezizomycotina</taxon>
        <taxon>Leotiomycetes</taxon>
        <taxon>Helotiales</taxon>
        <taxon>Dermateaceae</taxon>
        <taxon>Coleophoma</taxon>
    </lineage>
</organism>
<comment type="caution">
    <text evidence="3">The sequence shown here is derived from an EMBL/GenBank/DDBJ whole genome shotgun (WGS) entry which is preliminary data.</text>
</comment>
<evidence type="ECO:0008006" key="5">
    <source>
        <dbReference type="Google" id="ProtNLM"/>
    </source>
</evidence>
<gene>
    <name evidence="3" type="ORF">BP5796_07410</name>
</gene>
<evidence type="ECO:0000313" key="3">
    <source>
        <dbReference type="EMBL" id="RDW73968.1"/>
    </source>
</evidence>
<evidence type="ECO:0000256" key="1">
    <source>
        <dbReference type="SAM" id="MobiDB-lite"/>
    </source>
</evidence>
<dbReference type="OrthoDB" id="3561450at2759"/>
<proteinExistence type="predicted"/>
<name>A0A3D8RJ60_9HELO</name>
<reference evidence="3 4" key="1">
    <citation type="journal article" date="2018" name="IMA Fungus">
        <title>IMA Genome-F 9: Draft genome sequence of Annulohypoxylon stygium, Aspergillus mulundensis, Berkeleyomyces basicola (syn. Thielaviopsis basicola), Ceratocystis smalleyi, two Cercospora beticola strains, Coleophoma cylindrospora, Fusarium fracticaudum, Phialophora cf. hyalina, and Morchella septimelata.</title>
        <authorList>
            <person name="Wingfield B.D."/>
            <person name="Bills G.F."/>
            <person name="Dong Y."/>
            <person name="Huang W."/>
            <person name="Nel W.J."/>
            <person name="Swalarsk-Parry B.S."/>
            <person name="Vaghefi N."/>
            <person name="Wilken P.M."/>
            <person name="An Z."/>
            <person name="de Beer Z.W."/>
            <person name="De Vos L."/>
            <person name="Chen L."/>
            <person name="Duong T.A."/>
            <person name="Gao Y."/>
            <person name="Hammerbacher A."/>
            <person name="Kikkert J.R."/>
            <person name="Li Y."/>
            <person name="Li H."/>
            <person name="Li K."/>
            <person name="Li Q."/>
            <person name="Liu X."/>
            <person name="Ma X."/>
            <person name="Naidoo K."/>
            <person name="Pethybridge S.J."/>
            <person name="Sun J."/>
            <person name="Steenkamp E.T."/>
            <person name="van der Nest M.A."/>
            <person name="van Wyk S."/>
            <person name="Wingfield M.J."/>
            <person name="Xiong C."/>
            <person name="Yue Q."/>
            <person name="Zhang X."/>
        </authorList>
    </citation>
    <scope>NUCLEOTIDE SEQUENCE [LARGE SCALE GENOMIC DNA]</scope>
    <source>
        <strain evidence="3 4">BP5796</strain>
    </source>
</reference>
<feature type="chain" id="PRO_5017812057" description="Apple domain-containing protein" evidence="2">
    <location>
        <begin position="20"/>
        <end position="478"/>
    </location>
</feature>
<feature type="compositionally biased region" description="Low complexity" evidence="1">
    <location>
        <begin position="278"/>
        <end position="306"/>
    </location>
</feature>
<evidence type="ECO:0000256" key="2">
    <source>
        <dbReference type="SAM" id="SignalP"/>
    </source>
</evidence>
<protein>
    <recommendedName>
        <fullName evidence="5">Apple domain-containing protein</fullName>
    </recommendedName>
</protein>
<evidence type="ECO:0000313" key="4">
    <source>
        <dbReference type="Proteomes" id="UP000256328"/>
    </source>
</evidence>
<feature type="region of interest" description="Disordered" evidence="1">
    <location>
        <begin position="259"/>
        <end position="306"/>
    </location>
</feature>
<feature type="compositionally biased region" description="Polar residues" evidence="1">
    <location>
        <begin position="259"/>
        <end position="277"/>
    </location>
</feature>
<keyword evidence="2" id="KW-0732">Signal</keyword>
<dbReference type="EMBL" id="PDLN01000010">
    <property type="protein sequence ID" value="RDW73968.1"/>
    <property type="molecule type" value="Genomic_DNA"/>
</dbReference>
<dbReference type="Proteomes" id="UP000256328">
    <property type="component" value="Unassembled WGS sequence"/>
</dbReference>
<accession>A0A3D8RJ60</accession>
<keyword evidence="4" id="KW-1185">Reference proteome</keyword>
<feature type="signal peptide" evidence="2">
    <location>
        <begin position="1"/>
        <end position="19"/>
    </location>
</feature>
<dbReference type="AlphaFoldDB" id="A0A3D8RJ60"/>